<feature type="domain" description="GAF" evidence="3">
    <location>
        <begin position="202"/>
        <end position="340"/>
    </location>
</feature>
<dbReference type="SUPFAM" id="SSF55781">
    <property type="entry name" value="GAF domain-like"/>
    <property type="match status" value="1"/>
</dbReference>
<dbReference type="InterPro" id="IPR035965">
    <property type="entry name" value="PAS-like_dom_sf"/>
</dbReference>
<evidence type="ECO:0000256" key="2">
    <source>
        <dbReference type="SAM" id="MobiDB-lite"/>
    </source>
</evidence>
<dbReference type="InterPro" id="IPR001932">
    <property type="entry name" value="PPM-type_phosphatase-like_dom"/>
</dbReference>
<dbReference type="Gene3D" id="3.30.450.20">
    <property type="entry name" value="PAS domain"/>
    <property type="match status" value="1"/>
</dbReference>
<dbReference type="Gene3D" id="3.60.40.10">
    <property type="entry name" value="PPM-type phosphatase domain"/>
    <property type="match status" value="1"/>
</dbReference>
<dbReference type="Pfam" id="PF08448">
    <property type="entry name" value="PAS_4"/>
    <property type="match status" value="1"/>
</dbReference>
<feature type="domain" description="PAS" evidence="4">
    <location>
        <begin position="8"/>
        <end position="74"/>
    </location>
</feature>
<dbReference type="InterPro" id="IPR029016">
    <property type="entry name" value="GAF-like_dom_sf"/>
</dbReference>
<evidence type="ECO:0000313" key="7">
    <source>
        <dbReference type="Proteomes" id="UP000322499"/>
    </source>
</evidence>
<dbReference type="EMBL" id="VNHW01000027">
    <property type="protein sequence ID" value="TYP81113.1"/>
    <property type="molecule type" value="Genomic_DNA"/>
</dbReference>
<dbReference type="InterPro" id="IPR036457">
    <property type="entry name" value="PPM-type-like_dom_sf"/>
</dbReference>
<dbReference type="InterPro" id="IPR013656">
    <property type="entry name" value="PAS_4"/>
</dbReference>
<dbReference type="InterPro" id="IPR003018">
    <property type="entry name" value="GAF"/>
</dbReference>
<accession>A0A5S5CKL8</accession>
<dbReference type="PANTHER" id="PTHR43156:SF2">
    <property type="entry name" value="STAGE II SPORULATION PROTEIN E"/>
    <property type="match status" value="1"/>
</dbReference>
<dbReference type="SMART" id="SM00091">
    <property type="entry name" value="PAS"/>
    <property type="match status" value="1"/>
</dbReference>
<dbReference type="SMART" id="SM00065">
    <property type="entry name" value="GAF"/>
    <property type="match status" value="1"/>
</dbReference>
<name>A0A5S5CKL8_9ACTN</name>
<dbReference type="Gene3D" id="3.30.450.40">
    <property type="match status" value="1"/>
</dbReference>
<dbReference type="Pfam" id="PF01590">
    <property type="entry name" value="GAF"/>
    <property type="match status" value="1"/>
</dbReference>
<dbReference type="AlphaFoldDB" id="A0A5S5CKL8"/>
<keyword evidence="7" id="KW-1185">Reference proteome</keyword>
<evidence type="ECO:0000259" key="5">
    <source>
        <dbReference type="SMART" id="SM00331"/>
    </source>
</evidence>
<evidence type="ECO:0000313" key="6">
    <source>
        <dbReference type="EMBL" id="TYP81113.1"/>
    </source>
</evidence>
<evidence type="ECO:0000259" key="4">
    <source>
        <dbReference type="SMART" id="SM00091"/>
    </source>
</evidence>
<protein>
    <submittedName>
        <fullName evidence="6">PAS domain-containing protein</fullName>
    </submittedName>
</protein>
<reference evidence="6 7" key="1">
    <citation type="submission" date="2019-07" db="EMBL/GenBank/DDBJ databases">
        <title>Genomic Encyclopedia of Archaeal and Bacterial Type Strains, Phase II (KMG-II): from individual species to whole genera.</title>
        <authorList>
            <person name="Goeker M."/>
        </authorList>
    </citation>
    <scope>NUCLEOTIDE SEQUENCE [LARGE SCALE GENOMIC DNA]</scope>
    <source>
        <strain evidence="6 7">DSM 46842</strain>
    </source>
</reference>
<feature type="domain" description="PPM-type phosphatase" evidence="5">
    <location>
        <begin position="367"/>
        <end position="585"/>
    </location>
</feature>
<dbReference type="PANTHER" id="PTHR43156">
    <property type="entry name" value="STAGE II SPORULATION PROTEIN E-RELATED"/>
    <property type="match status" value="1"/>
</dbReference>
<feature type="compositionally biased region" description="Basic and acidic residues" evidence="2">
    <location>
        <begin position="337"/>
        <end position="348"/>
    </location>
</feature>
<evidence type="ECO:0000256" key="1">
    <source>
        <dbReference type="ARBA" id="ARBA00022801"/>
    </source>
</evidence>
<feature type="region of interest" description="Disordered" evidence="2">
    <location>
        <begin position="337"/>
        <end position="361"/>
    </location>
</feature>
<dbReference type="InterPro" id="IPR000014">
    <property type="entry name" value="PAS"/>
</dbReference>
<keyword evidence="1" id="KW-0378">Hydrolase</keyword>
<comment type="caution">
    <text evidence="6">The sequence shown here is derived from an EMBL/GenBank/DDBJ whole genome shotgun (WGS) entry which is preliminary data.</text>
</comment>
<proteinExistence type="predicted"/>
<gene>
    <name evidence="6" type="ORF">BD833_12723</name>
</gene>
<dbReference type="Pfam" id="PF07228">
    <property type="entry name" value="SpoIIE"/>
    <property type="match status" value="1"/>
</dbReference>
<dbReference type="CDD" id="cd00130">
    <property type="entry name" value="PAS"/>
    <property type="match status" value="1"/>
</dbReference>
<dbReference type="RefSeq" id="WP_208092834.1">
    <property type="nucleotide sequence ID" value="NZ_VNHW01000027.1"/>
</dbReference>
<dbReference type="GO" id="GO:0016791">
    <property type="term" value="F:phosphatase activity"/>
    <property type="evidence" value="ECO:0007669"/>
    <property type="project" value="TreeGrafter"/>
</dbReference>
<dbReference type="Proteomes" id="UP000322499">
    <property type="component" value="Unassembled WGS sequence"/>
</dbReference>
<dbReference type="SUPFAM" id="SSF81606">
    <property type="entry name" value="PP2C-like"/>
    <property type="match status" value="1"/>
</dbReference>
<dbReference type="SMART" id="SM00331">
    <property type="entry name" value="PP2C_SIG"/>
    <property type="match status" value="1"/>
</dbReference>
<dbReference type="SUPFAM" id="SSF55785">
    <property type="entry name" value="PYP-like sensor domain (PAS domain)"/>
    <property type="match status" value="1"/>
</dbReference>
<evidence type="ECO:0000259" key="3">
    <source>
        <dbReference type="SMART" id="SM00065"/>
    </source>
</evidence>
<dbReference type="InterPro" id="IPR052016">
    <property type="entry name" value="Bact_Sigma-Reg"/>
</dbReference>
<organism evidence="6 7">
    <name type="scientific">Blastococcus xanthinilyticus</name>
    <dbReference type="NCBI Taxonomy" id="1564164"/>
    <lineage>
        <taxon>Bacteria</taxon>
        <taxon>Bacillati</taxon>
        <taxon>Actinomycetota</taxon>
        <taxon>Actinomycetes</taxon>
        <taxon>Geodermatophilales</taxon>
        <taxon>Geodermatophilaceae</taxon>
        <taxon>Blastococcus</taxon>
    </lineage>
</organism>
<sequence length="595" mass="63634">MTEELPTPDFRRVFDVSPTPFLLLTPDHVIVHANQARLEATATTLAETVGRNLFDVFPMNPDDPAADGLVNLRASLERARDTRRPHTMAIQRYDIPRPDGGYEERFWSPRNVPVLDDDGQVVLLLHRSDDITDYIRARDDAGAPGAGDQGRVAQVEADLFTRTRELEHSNAQLRALREREQRTSRALAGLARTVSALSAAETRQDLLRLVADRGRPGLAADHLAVALHRPGAAEVTIVDGSAGSGHRIPVDSPAPAAVAASGRRVLVPDGALDPAAPAPGPGLRAWAALPLRVGERVLGSLTVGWRAPRPFQHDDVQVLEAYAAQCAQAMDRAARLERERRQARDTRSLAETLQRSLLTEPPRPEGLGIAVRYRPAAREAEVGGDWYDAFPTRDGATTLVVGDVTGHDRTSAAVMGQLRNLLRGVAHALGSGPAAVLGSLDRAMSDLGMTTLATAVLARIESPAGAAPGAGRVLRWSNAGHPPPLLIRPDGAVELLDRPRNLLLGVAPEGARAEHALLLPPGATVVLYTDGLIERRDATLDDGLRRLADAASDLHALPVEAICDAVLGRVAPDFSDDVALVALRVEGDRPGPLRG</sequence>